<comment type="caution">
    <text evidence="2">The sequence shown here is derived from an EMBL/GenBank/DDBJ whole genome shotgun (WGS) entry which is preliminary data.</text>
</comment>
<name>A0AA37MIN8_9BURK</name>
<organism evidence="2 3">
    <name type="scientific">Caballeronia novacaledonica</name>
    <dbReference type="NCBI Taxonomy" id="1544861"/>
    <lineage>
        <taxon>Bacteria</taxon>
        <taxon>Pseudomonadati</taxon>
        <taxon>Pseudomonadota</taxon>
        <taxon>Betaproteobacteria</taxon>
        <taxon>Burkholderiales</taxon>
        <taxon>Burkholderiaceae</taxon>
        <taxon>Caballeronia</taxon>
    </lineage>
</organism>
<keyword evidence="1" id="KW-0472">Membrane</keyword>
<dbReference type="RefSeq" id="WP_238214972.1">
    <property type="nucleotide sequence ID" value="NZ_BPUS01000014.1"/>
</dbReference>
<reference evidence="2" key="1">
    <citation type="submission" date="2022-09" db="EMBL/GenBank/DDBJ databases">
        <title>Isolation and characterization of 3-chlorobenzoate degrading bacteria from soils in Shizuoka.</title>
        <authorList>
            <person name="Ifat A."/>
            <person name="Ogawa N."/>
            <person name="Kimbara K."/>
            <person name="Moriuchi R."/>
            <person name="Dohra H."/>
            <person name="Shintani M."/>
        </authorList>
    </citation>
    <scope>NUCLEOTIDE SEQUENCE</scope>
    <source>
        <strain evidence="2">19CS4-2</strain>
    </source>
</reference>
<proteinExistence type="predicted"/>
<dbReference type="EMBL" id="BPUS01000014">
    <property type="protein sequence ID" value="GJH28168.1"/>
    <property type="molecule type" value="Genomic_DNA"/>
</dbReference>
<keyword evidence="1" id="KW-0812">Transmembrane</keyword>
<keyword evidence="1" id="KW-1133">Transmembrane helix</keyword>
<accession>A0AA37MIN8</accession>
<evidence type="ECO:0000313" key="3">
    <source>
        <dbReference type="Proteomes" id="UP001055111"/>
    </source>
</evidence>
<evidence type="ECO:0000313" key="2">
    <source>
        <dbReference type="EMBL" id="GJH28168.1"/>
    </source>
</evidence>
<feature type="transmembrane region" description="Helical" evidence="1">
    <location>
        <begin position="56"/>
        <end position="78"/>
    </location>
</feature>
<feature type="transmembrane region" description="Helical" evidence="1">
    <location>
        <begin position="12"/>
        <end position="36"/>
    </location>
</feature>
<evidence type="ECO:0000256" key="1">
    <source>
        <dbReference type="SAM" id="Phobius"/>
    </source>
</evidence>
<gene>
    <name evidence="2" type="ORF">CBA19CS42_26650</name>
</gene>
<dbReference type="AlphaFoldDB" id="A0AA37MIN8"/>
<dbReference type="Proteomes" id="UP001055111">
    <property type="component" value="Unassembled WGS sequence"/>
</dbReference>
<sequence>MGALLKHPIVSTVVATLTASAIGAAVSFYVPTFAPVADAIRTAVRFLALDVTLPRWFFWLWALLSIAAVGLISARAYFAANDHAIGEPFQAYQTDEIFGARWRFYTTAAGSVHSLRMFCPVCDHELEDDDLEISIEDTEYSFQCPRCKKVGHVSVGFFQDLDETVRKEAERRVRSGVWKQAKPPKLSN</sequence>
<protein>
    <submittedName>
        <fullName evidence="2">Uncharacterized protein</fullName>
    </submittedName>
</protein>